<dbReference type="OrthoDB" id="2068329at2"/>
<dbReference type="Gene3D" id="1.10.4030.10">
    <property type="entry name" value="Porin chaperone SurA, peptide-binding domain"/>
    <property type="match status" value="1"/>
</dbReference>
<keyword evidence="1" id="KW-0812">Transmembrane</keyword>
<reference evidence="2" key="2">
    <citation type="submission" date="2015-05" db="EMBL/GenBank/DDBJ databases">
        <authorList>
            <person name="Wang D.B."/>
            <person name="Wang M."/>
        </authorList>
    </citation>
    <scope>NUCLEOTIDE SEQUENCE [LARGE SCALE GENOMIC DNA]</scope>
    <source>
        <strain evidence="2">M72</strain>
    </source>
</reference>
<keyword evidence="1" id="KW-0472">Membrane</keyword>
<proteinExistence type="predicted"/>
<name>A0A0M6WAP3_9FIRM</name>
<accession>A0A0M6WAP3</accession>
<evidence type="ECO:0000256" key="1">
    <source>
        <dbReference type="SAM" id="Phobius"/>
    </source>
</evidence>
<protein>
    <submittedName>
        <fullName evidence="2">Uncharacterized protein</fullName>
    </submittedName>
</protein>
<evidence type="ECO:0000313" key="4">
    <source>
        <dbReference type="Proteomes" id="UP000049979"/>
    </source>
</evidence>
<evidence type="ECO:0000313" key="2">
    <source>
        <dbReference type="EMBL" id="CRL32091.1"/>
    </source>
</evidence>
<keyword evidence="1" id="KW-1133">Transmembrane helix</keyword>
<dbReference type="InterPro" id="IPR027304">
    <property type="entry name" value="Trigger_fact/SurA_dom_sf"/>
</dbReference>
<keyword evidence="4" id="KW-1185">Reference proteome</keyword>
<sequence>MRKSEKLSDAIGEISDDIIEEAYTYKPKHDMHQRKASFKWRAAVAVLAMLVLAGVGVSVGGGTSFFRLGTIVSRFTGKAAKVVYRIQGIPVTQQEIQAGVALRVENGETVKTAKKEVIKDIITKKTLYVLAKKNGCTVSDQEYDDYAKLLKTQMNKAENRKEIRDFYAGFGGESAYWKNMEPVIRQNLAVRKYIDSQTGTQTEEEIKQEAYESGAKQTDLDAFEQVVEDVCEEIGDYLKTLQKSDASVYYFASSDKERVTKSIDKEEICAIGNHTIVTREQVQMYTKFYEITYDKTLSEKKAIAYAKERNALYVAAMQNGYQVTDEQVKAYVEELKQNLDGIWTKEQKEKLLSGFASEDDYWAFEQKVYRIDLPIQNYVRDKENEFNRKNESGQTWDEAFKTLKQNLVDEQQYKDSSSY</sequence>
<dbReference type="AlphaFoldDB" id="A0A0M6WAP3"/>
<reference evidence="3 5" key="3">
    <citation type="journal article" date="2019" name="Nat. Med.">
        <title>A library of human gut bacterial isolates paired with longitudinal multiomics data enables mechanistic microbiome research.</title>
        <authorList>
            <person name="Poyet M."/>
            <person name="Groussin M."/>
            <person name="Gibbons S.M."/>
            <person name="Avila-Pacheco J."/>
            <person name="Jiang X."/>
            <person name="Kearney S.M."/>
            <person name="Perrotta A.R."/>
            <person name="Berdy B."/>
            <person name="Zhao S."/>
            <person name="Lieberman T.D."/>
            <person name="Swanson P.K."/>
            <person name="Smith M."/>
            <person name="Roesemann S."/>
            <person name="Alexander J.E."/>
            <person name="Rich S.A."/>
            <person name="Livny J."/>
            <person name="Vlamakis H."/>
            <person name="Clish C."/>
            <person name="Bullock K."/>
            <person name="Deik A."/>
            <person name="Scott J."/>
            <person name="Pierce K.A."/>
            <person name="Xavier R.J."/>
            <person name="Alm E.J."/>
        </authorList>
    </citation>
    <scope>NUCLEOTIDE SEQUENCE [LARGE SCALE GENOMIC DNA]</scope>
    <source>
        <strain evidence="3 5">BIOML-A1</strain>
    </source>
</reference>
<gene>
    <name evidence="3" type="ORF">GMD30_09640</name>
    <name evidence="2" type="ORF">M72_19461</name>
</gene>
<dbReference type="STRING" id="301302.ERS852420_01889"/>
<organism evidence="2 4">
    <name type="scientific">Roseburia faecis</name>
    <dbReference type="NCBI Taxonomy" id="301302"/>
    <lineage>
        <taxon>Bacteria</taxon>
        <taxon>Bacillati</taxon>
        <taxon>Bacillota</taxon>
        <taxon>Clostridia</taxon>
        <taxon>Lachnospirales</taxon>
        <taxon>Lachnospiraceae</taxon>
        <taxon>Roseburia</taxon>
    </lineage>
</organism>
<evidence type="ECO:0000313" key="3">
    <source>
        <dbReference type="EMBL" id="MTR81954.1"/>
    </source>
</evidence>
<dbReference type="SUPFAM" id="SSF109998">
    <property type="entry name" value="Triger factor/SurA peptide-binding domain-like"/>
    <property type="match status" value="1"/>
</dbReference>
<evidence type="ECO:0000313" key="5">
    <source>
        <dbReference type="Proteomes" id="UP000446657"/>
    </source>
</evidence>
<dbReference type="EMBL" id="CVRR01000003">
    <property type="protein sequence ID" value="CRL32091.1"/>
    <property type="molecule type" value="Genomic_DNA"/>
</dbReference>
<feature type="transmembrane region" description="Helical" evidence="1">
    <location>
        <begin position="42"/>
        <end position="66"/>
    </location>
</feature>
<reference evidence="4" key="1">
    <citation type="submission" date="2015-05" db="EMBL/GenBank/DDBJ databases">
        <authorList>
            <consortium name="Pathogen Informatics"/>
        </authorList>
    </citation>
    <scope>NUCLEOTIDE SEQUENCE [LARGE SCALE GENOMIC DNA]</scope>
    <source>
        <strain evidence="4">M72</strain>
    </source>
</reference>
<dbReference type="RefSeq" id="WP_055066762.1">
    <property type="nucleotide sequence ID" value="NZ_CP173697.1"/>
</dbReference>
<dbReference type="Proteomes" id="UP000446657">
    <property type="component" value="Unassembled WGS sequence"/>
</dbReference>
<dbReference type="Proteomes" id="UP000049979">
    <property type="component" value="Unassembled WGS sequence"/>
</dbReference>
<dbReference type="EMBL" id="WNAL01000017">
    <property type="protein sequence ID" value="MTR81954.1"/>
    <property type="molecule type" value="Genomic_DNA"/>
</dbReference>